<evidence type="ECO:0000256" key="4">
    <source>
        <dbReference type="ARBA" id="ARBA00022989"/>
    </source>
</evidence>
<dbReference type="InterPro" id="IPR051790">
    <property type="entry name" value="Cytochrome_c-biogenesis_DsbD"/>
</dbReference>
<dbReference type="EMBL" id="JOTM01000005">
    <property type="protein sequence ID" value="KEK24651.1"/>
    <property type="molecule type" value="Genomic_DNA"/>
</dbReference>
<evidence type="ECO:0000313" key="9">
    <source>
        <dbReference type="Proteomes" id="UP000027778"/>
    </source>
</evidence>
<evidence type="ECO:0000256" key="1">
    <source>
        <dbReference type="ARBA" id="ARBA00004141"/>
    </source>
</evidence>
<dbReference type="GO" id="GO:0017004">
    <property type="term" value="P:cytochrome complex assembly"/>
    <property type="evidence" value="ECO:0007669"/>
    <property type="project" value="InterPro"/>
</dbReference>
<feature type="transmembrane region" description="Helical" evidence="6">
    <location>
        <begin position="89"/>
        <end position="109"/>
    </location>
</feature>
<organism evidence="8 9">
    <name type="scientific">Bacillus gaemokensis</name>
    <dbReference type="NCBI Taxonomy" id="574375"/>
    <lineage>
        <taxon>Bacteria</taxon>
        <taxon>Bacillati</taxon>
        <taxon>Bacillota</taxon>
        <taxon>Bacilli</taxon>
        <taxon>Bacillales</taxon>
        <taxon>Bacillaceae</taxon>
        <taxon>Bacillus</taxon>
        <taxon>Bacillus cereus group</taxon>
    </lineage>
</organism>
<keyword evidence="9" id="KW-1185">Reference proteome</keyword>
<dbReference type="eggNOG" id="COG0785">
    <property type="taxonomic scope" value="Bacteria"/>
</dbReference>
<feature type="transmembrane region" description="Helical" evidence="6">
    <location>
        <begin position="165"/>
        <end position="187"/>
    </location>
</feature>
<keyword evidence="3 6" id="KW-0812">Transmembrane</keyword>
<comment type="subcellular location">
    <subcellularLocation>
        <location evidence="1">Membrane</location>
        <topology evidence="1">Multi-pass membrane protein</topology>
    </subcellularLocation>
</comment>
<evidence type="ECO:0000256" key="5">
    <source>
        <dbReference type="ARBA" id="ARBA00023136"/>
    </source>
</evidence>
<dbReference type="Proteomes" id="UP000027778">
    <property type="component" value="Unassembled WGS sequence"/>
</dbReference>
<feature type="transmembrane region" description="Helical" evidence="6">
    <location>
        <begin position="199"/>
        <end position="217"/>
    </location>
</feature>
<sequence length="237" mass="26363">MNAADLTIWLVVGAGILSFVSPCSLPLYPSYLSYITGVSIQDLKENRGMMQKSAIMHTFFFMIGFSIIFYALGLSVSWIGITFSSNQRLIQQIGGIFIILMGLFMTGIIQPKWLMSEKKMQYRSKSTGYVRSIFVGMTYAAGWTPCVGPIFSTVLMLGATNPEGALLYITAYTLGFAVPFFVMAFFIGKVKWIVTYANVMMKIGGGMMMLTGILLYTNQMTKITAFFIRLFDGFTGF</sequence>
<name>A0A073KDQ3_9BACI</name>
<feature type="domain" description="Cytochrome C biogenesis protein transmembrane" evidence="7">
    <location>
        <begin position="7"/>
        <end position="190"/>
    </location>
</feature>
<gene>
    <name evidence="8" type="ORF">BAGA_23560</name>
</gene>
<evidence type="ECO:0000313" key="8">
    <source>
        <dbReference type="EMBL" id="KEK24651.1"/>
    </source>
</evidence>
<dbReference type="STRING" id="574375.AZF08_08705"/>
<dbReference type="InterPro" id="IPR003834">
    <property type="entry name" value="Cyt_c_assmbl_TM_dom"/>
</dbReference>
<dbReference type="GO" id="GO:0016020">
    <property type="term" value="C:membrane"/>
    <property type="evidence" value="ECO:0007669"/>
    <property type="project" value="UniProtKB-SubCell"/>
</dbReference>
<feature type="transmembrane region" description="Helical" evidence="6">
    <location>
        <begin position="59"/>
        <end position="83"/>
    </location>
</feature>
<keyword evidence="4 6" id="KW-1133">Transmembrane helix</keyword>
<comment type="similarity">
    <text evidence="2">Belongs to the DsbD family.</text>
</comment>
<accession>A0A073KDQ3</accession>
<feature type="transmembrane region" description="Helical" evidence="6">
    <location>
        <begin position="6"/>
        <end position="28"/>
    </location>
</feature>
<comment type="caution">
    <text evidence="8">The sequence shown here is derived from an EMBL/GenBank/DDBJ whole genome shotgun (WGS) entry which is preliminary data.</text>
</comment>
<keyword evidence="5 6" id="KW-0472">Membrane</keyword>
<dbReference type="OrthoDB" id="9803065at2"/>
<dbReference type="PANTHER" id="PTHR31272">
    <property type="entry name" value="CYTOCHROME C-TYPE BIOGENESIS PROTEIN HI_1454-RELATED"/>
    <property type="match status" value="1"/>
</dbReference>
<evidence type="ECO:0000256" key="2">
    <source>
        <dbReference type="ARBA" id="ARBA00006143"/>
    </source>
</evidence>
<dbReference type="PANTHER" id="PTHR31272:SF4">
    <property type="entry name" value="CYTOCHROME C-TYPE BIOGENESIS PROTEIN HI_1454-RELATED"/>
    <property type="match status" value="1"/>
</dbReference>
<evidence type="ECO:0000256" key="6">
    <source>
        <dbReference type="SAM" id="Phobius"/>
    </source>
</evidence>
<dbReference type="Pfam" id="PF02683">
    <property type="entry name" value="DsbD_TM"/>
    <property type="match status" value="1"/>
</dbReference>
<feature type="transmembrane region" description="Helical" evidence="6">
    <location>
        <begin position="129"/>
        <end position="159"/>
    </location>
</feature>
<evidence type="ECO:0000256" key="3">
    <source>
        <dbReference type="ARBA" id="ARBA00022692"/>
    </source>
</evidence>
<dbReference type="AlphaFoldDB" id="A0A073KDQ3"/>
<evidence type="ECO:0000259" key="7">
    <source>
        <dbReference type="Pfam" id="PF02683"/>
    </source>
</evidence>
<reference evidence="8 9" key="1">
    <citation type="submission" date="2014-06" db="EMBL/GenBank/DDBJ databases">
        <title>Draft genome sequence of Bacillus gaemokensis JCM 15801 (MCCC 1A00707).</title>
        <authorList>
            <person name="Lai Q."/>
            <person name="Liu Y."/>
            <person name="Shao Z."/>
        </authorList>
    </citation>
    <scope>NUCLEOTIDE SEQUENCE [LARGE SCALE GENOMIC DNA]</scope>
    <source>
        <strain evidence="8 9">JCM 15801</strain>
    </source>
</reference>
<dbReference type="RefSeq" id="WP_033674008.1">
    <property type="nucleotide sequence ID" value="NZ_JOTM01000005.1"/>
</dbReference>
<protein>
    <submittedName>
        <fullName evidence="8">Cytochrome C biogenesis protein</fullName>
    </submittedName>
</protein>
<proteinExistence type="inferred from homology"/>